<feature type="coiled-coil region" evidence="1">
    <location>
        <begin position="504"/>
        <end position="531"/>
    </location>
</feature>
<gene>
    <name evidence="3" type="ORF">PCOR1329_LOCUS43681</name>
</gene>
<protein>
    <submittedName>
        <fullName evidence="3">Uncharacterized protein</fullName>
    </submittedName>
</protein>
<name>A0ABN9TYX0_9DINO</name>
<dbReference type="Proteomes" id="UP001189429">
    <property type="component" value="Unassembled WGS sequence"/>
</dbReference>
<evidence type="ECO:0000256" key="1">
    <source>
        <dbReference type="SAM" id="Coils"/>
    </source>
</evidence>
<keyword evidence="1" id="KW-0175">Coiled coil</keyword>
<evidence type="ECO:0000313" key="3">
    <source>
        <dbReference type="EMBL" id="CAK0851554.1"/>
    </source>
</evidence>
<reference evidence="3" key="1">
    <citation type="submission" date="2023-10" db="EMBL/GenBank/DDBJ databases">
        <authorList>
            <person name="Chen Y."/>
            <person name="Shah S."/>
            <person name="Dougan E. K."/>
            <person name="Thang M."/>
            <person name="Chan C."/>
        </authorList>
    </citation>
    <scope>NUCLEOTIDE SEQUENCE [LARGE SCALE GENOMIC DNA]</scope>
</reference>
<dbReference type="EMBL" id="CAUYUJ010015250">
    <property type="protein sequence ID" value="CAK0851554.1"/>
    <property type="molecule type" value="Genomic_DNA"/>
</dbReference>
<evidence type="ECO:0000313" key="4">
    <source>
        <dbReference type="Proteomes" id="UP001189429"/>
    </source>
</evidence>
<feature type="compositionally biased region" description="Low complexity" evidence="2">
    <location>
        <begin position="18"/>
        <end position="30"/>
    </location>
</feature>
<accession>A0ABN9TYX0</accession>
<proteinExistence type="predicted"/>
<organism evidence="3 4">
    <name type="scientific">Prorocentrum cordatum</name>
    <dbReference type="NCBI Taxonomy" id="2364126"/>
    <lineage>
        <taxon>Eukaryota</taxon>
        <taxon>Sar</taxon>
        <taxon>Alveolata</taxon>
        <taxon>Dinophyceae</taxon>
        <taxon>Prorocentrales</taxon>
        <taxon>Prorocentraceae</taxon>
        <taxon>Prorocentrum</taxon>
    </lineage>
</organism>
<feature type="region of interest" description="Disordered" evidence="2">
    <location>
        <begin position="465"/>
        <end position="488"/>
    </location>
</feature>
<comment type="caution">
    <text evidence="3">The sequence shown here is derived from an EMBL/GenBank/DDBJ whole genome shotgun (WGS) entry which is preliminary data.</text>
</comment>
<sequence length="958" mass="105516">MTLLPREGRGAPAYARTSDPGAAAPPAAALSGLGAGDPRARLGKGGLAARLGGSADQMLLPEEVDLPLGGEDLLSGYRGAQPERHVQLFRQLQSKWQCYDAYCRVCMGLGVNQILQGLSYYCICHTLVENHSPTTGYALVALFQCTTVAIAVLDLAGLKRHEIVAVQVVGVLPCALSAWGVAHGQRDAKGVLDPEQDYMLSPLSFLCQVLWLELWLRVAAPSGVDEAKLPRRFRQVLFLDVFGDAVGWDPTQAEDEKFADKVADGSGAFSWDNVQGSLDGGEEDDDDLDAAQEAVAAAVEQASRQLTLAQCAMRRWKAVPDWCLSTSQRQELDAIAKQLDNWGNSIRLEVQRHNAKLGHAATRCAEAASLQRWRDLSAEEKSADPFAKCLLGPFQHDTGHDISHFHYEVESQQTFFGGDVSRKCPGALVLALEAVRAMVVDGRRAARPPKTRGLSIDPERALERALGQTDRSSAKAGQSSDAWRSRAEAAARQAQANDWFGGAVAVAEEAAREAREQLERAQQELDTNMTLRQIEAVDSHAQAEAHSEFARQEKLQGVLSSMSHEFDATVREVAHRVKSDQETERRKLAAYDKFMKKMERMEETDSEKAARELAKEQHRELTLERMAMKDFQKEEKIEAKEMAQMKKELQKAEVHEKVIKKHRAEKEGEISARLWDEAEDLRVNASNLSNGTLSQDEVLSLLDISADELNNMTDTISNLSGDTGAWFEERLRGIRYRSTTASAHLLQAITANVQELRSHHQDLTDAQLQHQIVRLLNETRNEVKLLQLESTAIHRRIDGWGRASPEKLSVALAGALDGVTNNVEFQNHLFEVDLGRLSHASQTEACRMLSALFMEDMQPAYRSIWRMREKLDLLTRVVPSALAGTPEGMDVVAGRTRDLLNMAYAQHLALEQASRAVLAEAGPVIVDRLKCVFSGTPHAAPGLLAAALVAAAGWLAAW</sequence>
<evidence type="ECO:0000256" key="2">
    <source>
        <dbReference type="SAM" id="MobiDB-lite"/>
    </source>
</evidence>
<feature type="region of interest" description="Disordered" evidence="2">
    <location>
        <begin position="1"/>
        <end position="30"/>
    </location>
</feature>
<keyword evidence="4" id="KW-1185">Reference proteome</keyword>
<feature type="compositionally biased region" description="Polar residues" evidence="2">
    <location>
        <begin position="469"/>
        <end position="478"/>
    </location>
</feature>
<feature type="coiled-coil region" evidence="1">
    <location>
        <begin position="628"/>
        <end position="665"/>
    </location>
</feature>